<feature type="compositionally biased region" description="Basic and acidic residues" evidence="1">
    <location>
        <begin position="22"/>
        <end position="52"/>
    </location>
</feature>
<keyword evidence="2" id="KW-0812">Transmembrane</keyword>
<feature type="transmembrane region" description="Helical" evidence="2">
    <location>
        <begin position="94"/>
        <end position="118"/>
    </location>
</feature>
<dbReference type="RefSeq" id="WP_036310612.1">
    <property type="nucleotide sequence ID" value="NZ_JFYO01000004.1"/>
</dbReference>
<keyword evidence="2" id="KW-1133">Transmembrane helix</keyword>
<evidence type="ECO:0000313" key="4">
    <source>
        <dbReference type="Proteomes" id="UP000024001"/>
    </source>
</evidence>
<dbReference type="EMBL" id="JFYO01000004">
    <property type="protein sequence ID" value="EZP28366.1"/>
    <property type="molecule type" value="Genomic_DNA"/>
</dbReference>
<dbReference type="Proteomes" id="UP000024001">
    <property type="component" value="Unassembled WGS sequence"/>
</dbReference>
<sequence length="265" mass="27665">MDDAHHAELRALQARAYGPGGRLDDGEQRRLHDLEARARDERRRPPFIDRAPESLVQPASAETPPPAPTVPAAVAADLRAARADGGHQPRTRRLLAGLVWAGSLAMVATLAVGITAAVSNRATAAEVTSPSGVEVTHVTTLSADTDRAWPEVLSAPPEDGQIFASLAGLTPILGRYDTGDGGMTRCVQLLPDEAWSASPEDGFSGAWYTSCAAEPFAPAASLIVSTTTPGSLRERFPIGTRLQFVLGDGVVEVYSADAPAGEAAG</sequence>
<comment type="caution">
    <text evidence="3">The sequence shown here is derived from an EMBL/GenBank/DDBJ whole genome shotgun (WGS) entry which is preliminary data.</text>
</comment>
<dbReference type="PATRIC" id="fig|273677.3.peg.1327"/>
<proteinExistence type="predicted"/>
<protein>
    <submittedName>
        <fullName evidence="3">ABC-type spermidine/putrescine transport system, permease component II</fullName>
    </submittedName>
</protein>
<dbReference type="OrthoDB" id="5061092at2"/>
<dbReference type="AlphaFoldDB" id="A0A031FVZ5"/>
<gene>
    <name evidence="3" type="ORF">BW34_01346</name>
</gene>
<keyword evidence="2" id="KW-0472">Membrane</keyword>
<accession>A0A031FVZ5</accession>
<reference evidence="3 4" key="1">
    <citation type="submission" date="2014-03" db="EMBL/GenBank/DDBJ databases">
        <title>Draft Genome Sequences of 13 Willow Endophytes.</title>
        <authorList>
            <person name="Gan H.Y."/>
            <person name="Gan H.M."/>
            <person name="Savka M.A."/>
            <person name="Hudson A.O."/>
        </authorList>
    </citation>
    <scope>NUCLEOTIDE SEQUENCE [LARGE SCALE GENOMIC DNA]</scope>
    <source>
        <strain evidence="3 4">RIT293</strain>
    </source>
</reference>
<keyword evidence="4" id="KW-1185">Reference proteome</keyword>
<organism evidence="3 4">
    <name type="scientific">Microbacterium oleivorans</name>
    <dbReference type="NCBI Taxonomy" id="273677"/>
    <lineage>
        <taxon>Bacteria</taxon>
        <taxon>Bacillati</taxon>
        <taxon>Actinomycetota</taxon>
        <taxon>Actinomycetes</taxon>
        <taxon>Micrococcales</taxon>
        <taxon>Microbacteriaceae</taxon>
        <taxon>Microbacterium</taxon>
    </lineage>
</organism>
<evidence type="ECO:0000256" key="1">
    <source>
        <dbReference type="SAM" id="MobiDB-lite"/>
    </source>
</evidence>
<evidence type="ECO:0000256" key="2">
    <source>
        <dbReference type="SAM" id="Phobius"/>
    </source>
</evidence>
<feature type="region of interest" description="Disordered" evidence="1">
    <location>
        <begin position="1"/>
        <end position="70"/>
    </location>
</feature>
<name>A0A031FVZ5_9MICO</name>
<evidence type="ECO:0000313" key="3">
    <source>
        <dbReference type="EMBL" id="EZP28366.1"/>
    </source>
</evidence>